<evidence type="ECO:0000256" key="1">
    <source>
        <dbReference type="SAM" id="Phobius"/>
    </source>
</evidence>
<feature type="transmembrane region" description="Helical" evidence="1">
    <location>
        <begin position="640"/>
        <end position="660"/>
    </location>
</feature>
<protein>
    <recommendedName>
        <fullName evidence="4">Membrane-associated oxidoreductase</fullName>
    </recommendedName>
</protein>
<dbReference type="Proteomes" id="UP001227101">
    <property type="component" value="Chromosome"/>
</dbReference>
<gene>
    <name evidence="2" type="ORF">QP939_06080</name>
</gene>
<feature type="transmembrane region" description="Helical" evidence="1">
    <location>
        <begin position="551"/>
        <end position="570"/>
    </location>
</feature>
<sequence>MATDTLSPLERTLLEHVERGELLDLAGAESTDEKAMRAWPRSRTIRAGILREVLRRRLVAEPDPHGVRLRGARIAGRVDLENLTSSAWLELTDCFLDEGLNARDATLPGLVLDGCLVEHPAKPAIDAERVTATTLVLDRATIRANGERGAVCLAGAHLGRLDCTDADVRGESGPALDADGLRVDQSLVLDGLKAVGAGANGTIQLTNAVIGGLLTCTGGTVRNKSGCAMVADGVRVDAGIYFRDGFEAVATAPDGAIRLVGAHVGGQLDCTRAKVRNKSGTALDAANLRVDQGCYFDDADLAGTGDDGAVDLTGAHVGGPFECTGSRVRNESGPALNGTGLEVDQGVVLRDSEVVGAGESGAITFVGAHLRSKLECTSVRATNESGPALHAEFLRVGQTLYLGDCTAAGAVNLLGAHIGGQLNCWDSSLRNESGPALNADSLRVEQSVFFRGRFEAIGAGESGAVNLTGAHVGSQLDCSGLSARNESGPALNADSLRVEQSLLLRDRFEAVGGGEAVAVNLIDARIGSAFDFEPARLAHLTSRRYRLDATGLVYSGLPIGVGAAAWLKLLREATPAYAAQPYQQLAGAQRAAGHDNEARRTLIEQRRAQLDRGALTTGGERAWARLTGLTLGYGYQPWRALLGLVGALTVAVVLACWLGGQGGLAHVSPGAAASPCTLVERVGVGLDLGSPLISTGARAQCDYTRTTTGAVLTVAGWALRLLVWAFATLFIVGFTGAVRKT</sequence>
<keyword evidence="3" id="KW-1185">Reference proteome</keyword>
<accession>A0ABY8XRS8</accession>
<evidence type="ECO:0000313" key="3">
    <source>
        <dbReference type="Proteomes" id="UP001227101"/>
    </source>
</evidence>
<keyword evidence="1" id="KW-0812">Transmembrane</keyword>
<organism evidence="2 3">
    <name type="scientific">Amycolatopsis nalaikhensis</name>
    <dbReference type="NCBI Taxonomy" id="715472"/>
    <lineage>
        <taxon>Bacteria</taxon>
        <taxon>Bacillati</taxon>
        <taxon>Actinomycetota</taxon>
        <taxon>Actinomycetes</taxon>
        <taxon>Pseudonocardiales</taxon>
        <taxon>Pseudonocardiaceae</taxon>
        <taxon>Amycolatopsis</taxon>
    </lineage>
</organism>
<keyword evidence="1" id="KW-1133">Transmembrane helix</keyword>
<dbReference type="EMBL" id="CP127173">
    <property type="protein sequence ID" value="WIV58227.1"/>
    <property type="molecule type" value="Genomic_DNA"/>
</dbReference>
<reference evidence="2 3" key="1">
    <citation type="submission" date="2023-06" db="EMBL/GenBank/DDBJ databases">
        <authorList>
            <person name="Oyuntsetseg B."/>
            <person name="Kim S.B."/>
        </authorList>
    </citation>
    <scope>NUCLEOTIDE SEQUENCE [LARGE SCALE GENOMIC DNA]</scope>
    <source>
        <strain evidence="2 3">2-2</strain>
    </source>
</reference>
<proteinExistence type="predicted"/>
<evidence type="ECO:0000313" key="2">
    <source>
        <dbReference type="EMBL" id="WIV58227.1"/>
    </source>
</evidence>
<keyword evidence="1" id="KW-0472">Membrane</keyword>
<feature type="transmembrane region" description="Helical" evidence="1">
    <location>
        <begin position="717"/>
        <end position="738"/>
    </location>
</feature>
<dbReference type="RefSeq" id="WP_285455573.1">
    <property type="nucleotide sequence ID" value="NZ_CP127173.1"/>
</dbReference>
<name>A0ABY8XRS8_9PSEU</name>
<evidence type="ECO:0008006" key="4">
    <source>
        <dbReference type="Google" id="ProtNLM"/>
    </source>
</evidence>